<feature type="compositionally biased region" description="Basic and acidic residues" evidence="1">
    <location>
        <begin position="114"/>
        <end position="126"/>
    </location>
</feature>
<evidence type="ECO:0000313" key="3">
    <source>
        <dbReference type="EMBL" id="PMD19971.1"/>
    </source>
</evidence>
<name>A0A2J6Q114_9HELO</name>
<feature type="compositionally biased region" description="Gly residues" evidence="1">
    <location>
        <begin position="95"/>
        <end position="113"/>
    </location>
</feature>
<feature type="compositionally biased region" description="Gly residues" evidence="1">
    <location>
        <begin position="131"/>
        <end position="143"/>
    </location>
</feature>
<feature type="region of interest" description="Disordered" evidence="1">
    <location>
        <begin position="174"/>
        <end position="239"/>
    </location>
</feature>
<feature type="region of interest" description="Disordered" evidence="1">
    <location>
        <begin position="1"/>
        <end position="50"/>
    </location>
</feature>
<evidence type="ECO:0000259" key="2">
    <source>
        <dbReference type="Pfam" id="PF25560"/>
    </source>
</evidence>
<evidence type="ECO:0000313" key="4">
    <source>
        <dbReference type="Proteomes" id="UP000235672"/>
    </source>
</evidence>
<accession>A0A2J6Q114</accession>
<keyword evidence="4" id="KW-1185">Reference proteome</keyword>
<dbReference type="Proteomes" id="UP000235672">
    <property type="component" value="Unassembled WGS sequence"/>
</dbReference>
<reference evidence="3 4" key="1">
    <citation type="submission" date="2016-05" db="EMBL/GenBank/DDBJ databases">
        <title>A degradative enzymes factory behind the ericoid mycorrhizal symbiosis.</title>
        <authorList>
            <consortium name="DOE Joint Genome Institute"/>
            <person name="Martino E."/>
            <person name="Morin E."/>
            <person name="Grelet G."/>
            <person name="Kuo A."/>
            <person name="Kohler A."/>
            <person name="Daghino S."/>
            <person name="Barry K."/>
            <person name="Choi C."/>
            <person name="Cichocki N."/>
            <person name="Clum A."/>
            <person name="Copeland A."/>
            <person name="Hainaut M."/>
            <person name="Haridas S."/>
            <person name="Labutti K."/>
            <person name="Lindquist E."/>
            <person name="Lipzen A."/>
            <person name="Khouja H.-R."/>
            <person name="Murat C."/>
            <person name="Ohm R."/>
            <person name="Olson A."/>
            <person name="Spatafora J."/>
            <person name="Veneault-Fourrey C."/>
            <person name="Henrissat B."/>
            <person name="Grigoriev I."/>
            <person name="Martin F."/>
            <person name="Perotto S."/>
        </authorList>
    </citation>
    <scope>NUCLEOTIDE SEQUENCE [LARGE SCALE GENOMIC DNA]</scope>
    <source>
        <strain evidence="3 4">UAMH 7357</strain>
    </source>
</reference>
<feature type="domain" description="DUF7932" evidence="2">
    <location>
        <begin position="263"/>
        <end position="392"/>
    </location>
</feature>
<feature type="compositionally biased region" description="Low complexity" evidence="1">
    <location>
        <begin position="220"/>
        <end position="229"/>
    </location>
</feature>
<sequence length="1048" mass="113624">MDAREVKVIDTSGRNGLPGVENWNKHAATAPQGQYGVNGKSAGAPTAGQPASDIRIRLVYSSEEPGITQVTGEGPHTGQLWKIARDEKLKLNAKGGDGGAGGRGEDGQAGGCGRDGRNATEHRDGEDGQDGARGGDGGYGSNGADGAAAGNVFITVHDDDTDLLVPLEYDVRGGAGGASGQHGEPGDGGIGGRGGRSHSWVEKWGDKEIQRHRRGGNNGRNGPPGSRPSIYLTGGKSGPQGSVQIKVIRGDLSEATYPSPYSLQVVKFDVIDENEDGINEPGEHLLVHNIRVKNTGGMPSPETRSIHLFIQGTQFLEPIMSEPLELPRSIQPGQEVEVPGILRAYIKNEWSEKPLGESLHYVDNVQLLAIFHERLNRPIPNFCGRTQVVIRYPLRLDAPVYLDCVAKGDRVRFKWVVHNDSTKSYGVEGILKRITATRISDPNRFFSLTNAAKDKPDEATDEIPEIEPDSAITIDQDFSVDENTLEFSLGFITLELMLADPISGKLRSVTKHQMRMQISGVYSLSPNPSYLLVVNSKTPNHAIHQIIVLLRQGLHTSLDIFNLSLVGSYDSPITQRNVLNSYPGRSVIIFGNNFPFFNQGNKDPWELLDPWETGLLVKGGTNIHFACVGNLEGLKQWGANATFPAHDFTAGAQSFNDATIGGVVIRLRKTDHKDLTSNMAVHRFDVKKGLFGTIQKNVDSAAASAAKKLNKNLPLRRFIVVPDPEATREAEKMGGAIVCEGVPKNSKMMASVGMFPASSTNTISDYDMYFIISCLPFSAKAKMFWNMIGKADATGVACATFYRGLESLYSAPHNAVPEETKVDDKILQALCISLQHDIASEIHRFTSTRPRFADPLSVPEKLAQLTLFSQFFAAAPKTPQVDNIGHAQLLVSTLGVIHAIVNPIGFWQSMKGAFAFMGNRKGQLTPAANQHIFAAVAETCSATVAATVKEHLLQRSKQVKTGILSMGGRKSFAAFGARELAVFVKVEKVVMFDLTELKLKPGSVALNSAALQSHQQGYLVERKNTGQMVENVKKVLEEHVNPVDEDDD</sequence>
<evidence type="ECO:0000256" key="1">
    <source>
        <dbReference type="SAM" id="MobiDB-lite"/>
    </source>
</evidence>
<dbReference type="AlphaFoldDB" id="A0A2J6Q114"/>
<dbReference type="STRING" id="1745343.A0A2J6Q114"/>
<feature type="compositionally biased region" description="Basic and acidic residues" evidence="1">
    <location>
        <begin position="199"/>
        <end position="209"/>
    </location>
</feature>
<protein>
    <recommendedName>
        <fullName evidence="2">DUF7932 domain-containing protein</fullName>
    </recommendedName>
</protein>
<dbReference type="EMBL" id="KZ613487">
    <property type="protein sequence ID" value="PMD19971.1"/>
    <property type="molecule type" value="Genomic_DNA"/>
</dbReference>
<dbReference type="InterPro" id="IPR057692">
    <property type="entry name" value="DUF7932"/>
</dbReference>
<gene>
    <name evidence="3" type="ORF">NA56DRAFT_705212</name>
</gene>
<dbReference type="OrthoDB" id="5319158at2759"/>
<feature type="region of interest" description="Disordered" evidence="1">
    <location>
        <begin position="92"/>
        <end position="143"/>
    </location>
</feature>
<organism evidence="3 4">
    <name type="scientific">Hyaloscypha hepaticicola</name>
    <dbReference type="NCBI Taxonomy" id="2082293"/>
    <lineage>
        <taxon>Eukaryota</taxon>
        <taxon>Fungi</taxon>
        <taxon>Dikarya</taxon>
        <taxon>Ascomycota</taxon>
        <taxon>Pezizomycotina</taxon>
        <taxon>Leotiomycetes</taxon>
        <taxon>Helotiales</taxon>
        <taxon>Hyaloscyphaceae</taxon>
        <taxon>Hyaloscypha</taxon>
    </lineage>
</organism>
<proteinExistence type="predicted"/>
<dbReference type="Pfam" id="PF25560">
    <property type="entry name" value="DUF7932"/>
    <property type="match status" value="1"/>
</dbReference>